<protein>
    <recommendedName>
        <fullName evidence="3">J domain-containing protein</fullName>
    </recommendedName>
</protein>
<dbReference type="Gene3D" id="1.10.287.110">
    <property type="entry name" value="DnaJ domain"/>
    <property type="match status" value="1"/>
</dbReference>
<dbReference type="PANTHER" id="PTHR44157:SF1">
    <property type="entry name" value="DNAJ HOMOLOG SUBFAMILY C MEMBER 11"/>
    <property type="match status" value="1"/>
</dbReference>
<reference evidence="4 5" key="1">
    <citation type="submission" date="2015-03" db="EMBL/GenBank/DDBJ databases">
        <authorList>
            <person name="Radwan O."/>
            <person name="Al-Naeli F.A."/>
            <person name="Rendon G.A."/>
            <person name="Fields C."/>
        </authorList>
    </citation>
    <scope>NUCLEOTIDE SEQUENCE [LARGE SCALE GENOMIC DNA]</scope>
    <source>
        <strain evidence="4">CR-DP1</strain>
    </source>
</reference>
<dbReference type="Proteomes" id="UP000033483">
    <property type="component" value="Unassembled WGS sequence"/>
</dbReference>
<dbReference type="InterPro" id="IPR001623">
    <property type="entry name" value="DnaJ_domain"/>
</dbReference>
<evidence type="ECO:0000313" key="4">
    <source>
        <dbReference type="EMBL" id="KKA30573.1"/>
    </source>
</evidence>
<organism evidence="4 5">
    <name type="scientific">Thielaviopsis punctulata</name>
    <dbReference type="NCBI Taxonomy" id="72032"/>
    <lineage>
        <taxon>Eukaryota</taxon>
        <taxon>Fungi</taxon>
        <taxon>Dikarya</taxon>
        <taxon>Ascomycota</taxon>
        <taxon>Pezizomycotina</taxon>
        <taxon>Sordariomycetes</taxon>
        <taxon>Hypocreomycetidae</taxon>
        <taxon>Microascales</taxon>
        <taxon>Ceratocystidaceae</taxon>
        <taxon>Thielaviopsis</taxon>
    </lineage>
</organism>
<dbReference type="AlphaFoldDB" id="A0A0F4ZL39"/>
<comment type="caution">
    <text evidence="4">The sequence shown here is derived from an EMBL/GenBank/DDBJ whole genome shotgun (WGS) entry which is preliminary data.</text>
</comment>
<dbReference type="EMBL" id="LAEV01000351">
    <property type="protein sequence ID" value="KKA30573.1"/>
    <property type="molecule type" value="Genomic_DNA"/>
</dbReference>
<evidence type="ECO:0000256" key="2">
    <source>
        <dbReference type="SAM" id="MobiDB-lite"/>
    </source>
</evidence>
<evidence type="ECO:0000259" key="3">
    <source>
        <dbReference type="PROSITE" id="PS50076"/>
    </source>
</evidence>
<dbReference type="InterPro" id="IPR024586">
    <property type="entry name" value="DnaJ-like_C11_C"/>
</dbReference>
<dbReference type="Pfam" id="PF00226">
    <property type="entry name" value="DnaJ"/>
    <property type="match status" value="1"/>
</dbReference>
<dbReference type="InterPro" id="IPR036869">
    <property type="entry name" value="J_dom_sf"/>
</dbReference>
<evidence type="ECO:0000256" key="1">
    <source>
        <dbReference type="ARBA" id="ARBA00023186"/>
    </source>
</evidence>
<dbReference type="PANTHER" id="PTHR44157">
    <property type="entry name" value="DNAJ HOMOLOG SUBFAMILY C MEMBER 11"/>
    <property type="match status" value="1"/>
</dbReference>
<feature type="domain" description="J" evidence="3">
    <location>
        <begin position="129"/>
        <end position="198"/>
    </location>
</feature>
<dbReference type="SUPFAM" id="SSF46565">
    <property type="entry name" value="Chaperone J-domain"/>
    <property type="match status" value="1"/>
</dbReference>
<dbReference type="OrthoDB" id="666364at2759"/>
<name>A0A0F4ZL39_9PEZI</name>
<dbReference type="GO" id="GO:0042407">
    <property type="term" value="P:cristae formation"/>
    <property type="evidence" value="ECO:0007669"/>
    <property type="project" value="TreeGrafter"/>
</dbReference>
<dbReference type="CDD" id="cd06257">
    <property type="entry name" value="DnaJ"/>
    <property type="match status" value="1"/>
</dbReference>
<accession>A0A0F4ZL39</accession>
<feature type="compositionally biased region" description="Acidic residues" evidence="2">
    <location>
        <begin position="110"/>
        <end position="123"/>
    </location>
</feature>
<dbReference type="SMART" id="SM00271">
    <property type="entry name" value="DnaJ"/>
    <property type="match status" value="1"/>
</dbReference>
<proteinExistence type="predicted"/>
<evidence type="ECO:0000313" key="5">
    <source>
        <dbReference type="Proteomes" id="UP000033483"/>
    </source>
</evidence>
<keyword evidence="5" id="KW-1185">Reference proteome</keyword>
<feature type="region of interest" description="Disordered" evidence="2">
    <location>
        <begin position="73"/>
        <end position="123"/>
    </location>
</feature>
<dbReference type="GO" id="GO:0005739">
    <property type="term" value="C:mitochondrion"/>
    <property type="evidence" value="ECO:0007669"/>
    <property type="project" value="GOC"/>
</dbReference>
<dbReference type="Pfam" id="PF11875">
    <property type="entry name" value="DnaJ-like_C11_C"/>
    <property type="match status" value="1"/>
</dbReference>
<dbReference type="InterPro" id="IPR052243">
    <property type="entry name" value="Mito_inner_membrane_organizer"/>
</dbReference>
<sequence length="825" mass="92642">MPSRDSSSRTKSSRSSRRADRDRNRDHSPSAYPYQNSVRAAESRFSLTDQFATTRREFEFGFDDASSIFTRVTDAVESHIQPPSDDEGDGPATDPALRQDPSDETAAVQDTEDPQDENTPEDADYEASDYYDLLCLPRGDALTQEHIRAAFYRHFMMLYPEMHPSKHRAMAALHFQRSQQAYEVLMDPQRRATYDLFGDPGAAANIRSTYDSIVESKLRDKMQQAVYGSSEVGLRVDASRLYAQIRKGKVPSADDVVAGIKPLDYALSQSFTIGVPVHRLLPLAHLQSMKKCAWEAVPSFRKKPDDKEKEKEPLLSVQPERTYYMAVPTVTVAASLYGLVEGFTQANPSSSLLTDRFQPLLPLTIPRHRIAQLGELRCTPLIAVRMRQEFIHKARTANDTHWTKSAIEIESNVLPDRALTARVSHTFILPHGSVPWNIEASATNGRAVTGGVPRLGVGIYRPLCGGTAFVRADSGDWRFGNGAVCRFFDRFSRESKKWFYAEFQFPLKTTPNVEVGYKTTRCERWATTSYADIPRGESGVRGMDREASFSGNGSWAVSASAMPGDVFAGYLRYSRDIPYLAPAQTPSRVEVEVSGNPVAEHYFALRNLWQVGQFSRLGLEVGVSQYHFHVSLYWSRLSQAVSLPLLVSPRSQMNEKAVFWSAVAPFVTIAAFQLGSRWLHSGKRKAKIAKNELAIQQYVAQKRTEAEEIEYLMEDYVEDRQKREAKKGGLVILSAKYGVKEGDRASTVWAGQEVADVKVAVAALVDMDGRLEIPEGVRKSHIPGFWDPMPLQEKVLHIRYLYRGKEGAVEVRGREGLVLPPLYWQ</sequence>
<dbReference type="PROSITE" id="PS50076">
    <property type="entry name" value="DNAJ_2"/>
    <property type="match status" value="1"/>
</dbReference>
<keyword evidence="1" id="KW-0143">Chaperone</keyword>
<feature type="compositionally biased region" description="Basic and acidic residues" evidence="2">
    <location>
        <begin position="17"/>
        <end position="28"/>
    </location>
</feature>
<feature type="region of interest" description="Disordered" evidence="2">
    <location>
        <begin position="1"/>
        <end position="43"/>
    </location>
</feature>
<gene>
    <name evidence="4" type="ORF">TD95_001113</name>
</gene>